<evidence type="ECO:0000256" key="4">
    <source>
        <dbReference type="ARBA" id="ARBA00022475"/>
    </source>
</evidence>
<dbReference type="PROSITE" id="PS50850">
    <property type="entry name" value="MFS"/>
    <property type="match status" value="1"/>
</dbReference>
<feature type="transmembrane region" description="Helical" evidence="8">
    <location>
        <begin position="101"/>
        <end position="123"/>
    </location>
</feature>
<feature type="transmembrane region" description="Helical" evidence="8">
    <location>
        <begin position="7"/>
        <end position="28"/>
    </location>
</feature>
<evidence type="ECO:0000256" key="6">
    <source>
        <dbReference type="ARBA" id="ARBA00022989"/>
    </source>
</evidence>
<feature type="transmembrane region" description="Helical" evidence="8">
    <location>
        <begin position="435"/>
        <end position="455"/>
    </location>
</feature>
<dbReference type="InterPro" id="IPR020846">
    <property type="entry name" value="MFS_dom"/>
</dbReference>
<dbReference type="SUPFAM" id="SSF103473">
    <property type="entry name" value="MFS general substrate transporter"/>
    <property type="match status" value="1"/>
</dbReference>
<feature type="transmembrane region" description="Helical" evidence="8">
    <location>
        <begin position="265"/>
        <end position="284"/>
    </location>
</feature>
<feature type="domain" description="Major facilitator superfamily (MFS) profile" evidence="9">
    <location>
        <begin position="10"/>
        <end position="461"/>
    </location>
</feature>
<dbReference type="CDD" id="cd17503">
    <property type="entry name" value="MFS_LmrB_MDR_like"/>
    <property type="match status" value="1"/>
</dbReference>
<dbReference type="EMBL" id="CAFBPS010000169">
    <property type="protein sequence ID" value="CAB5036390.1"/>
    <property type="molecule type" value="Genomic_DNA"/>
</dbReference>
<sequence length="475" mass="51071">MKKIEYKWIVAIAFVLGMFMEILDTTIINTAIPTLANDFSATPATMEWVILGYLLSLAIFIPSSGWIGDKFGTKKTFLFALTMFTLASMLCGQANSLGQLIAFRLLQGVGGGMLTPVGTAMLYRAFPPEERARASAVLIIPSVIAPALGPVVGGAIVSNTSWRWIFYVNVPVGIIGIIFSAFLLKEHREPRAGRFDIAGFLLSGVGLAGILYALSQGPEHGWLSNTVLLTGLGGLALMAVMVKVELSIEEPMLALRLYKDRIFRNANFTTTLSYGGFIGFYFLLPQFMQTLLGASAFHSGLATFPQAVGVIAMSQFVGRWYHTIGPRRLVTFGMIAAGLATLPFAFLELDTSLWTIGGLMFLRGCGMAFAFMPLQAATYANIEGPDTGRASSIFSAQRQTSAALGVAILATIFITKTNHMLDSGTEERAAALSGYHTGFVASVGIFAIAAVWAYFKISDADAARTMQPRPKVAQA</sequence>
<organism evidence="12">
    <name type="scientific">freshwater metagenome</name>
    <dbReference type="NCBI Taxonomy" id="449393"/>
    <lineage>
        <taxon>unclassified sequences</taxon>
        <taxon>metagenomes</taxon>
        <taxon>ecological metagenomes</taxon>
    </lineage>
</organism>
<gene>
    <name evidence="10" type="ORF">UFOPK2658_00928</name>
    <name evidence="11" type="ORF">UFOPK2880_01682</name>
    <name evidence="12" type="ORF">UFOPK3004_01539</name>
    <name evidence="13" type="ORF">UFOPK4134_01611</name>
</gene>
<feature type="transmembrane region" description="Helical" evidence="8">
    <location>
        <begin position="135"/>
        <end position="158"/>
    </location>
</feature>
<keyword evidence="7 8" id="KW-0472">Membrane</keyword>
<comment type="similarity">
    <text evidence="2">Belongs to the major facilitator superfamily. EmrB family.</text>
</comment>
<dbReference type="InterPro" id="IPR004638">
    <property type="entry name" value="EmrB-like"/>
</dbReference>
<dbReference type="AlphaFoldDB" id="A0A6J6Z5I6"/>
<feature type="transmembrane region" description="Helical" evidence="8">
    <location>
        <begin position="329"/>
        <end position="347"/>
    </location>
</feature>
<feature type="transmembrane region" description="Helical" evidence="8">
    <location>
        <begin position="395"/>
        <end position="415"/>
    </location>
</feature>
<evidence type="ECO:0000256" key="8">
    <source>
        <dbReference type="SAM" id="Phobius"/>
    </source>
</evidence>
<dbReference type="PANTHER" id="PTHR42718">
    <property type="entry name" value="MAJOR FACILITATOR SUPERFAMILY MULTIDRUG TRANSPORTER MFSC"/>
    <property type="match status" value="1"/>
</dbReference>
<dbReference type="InterPro" id="IPR036259">
    <property type="entry name" value="MFS_trans_sf"/>
</dbReference>
<keyword evidence="4" id="KW-1003">Cell membrane</keyword>
<proteinExistence type="inferred from homology"/>
<comment type="subcellular location">
    <subcellularLocation>
        <location evidence="1">Cell membrane</location>
        <topology evidence="1">Multi-pass membrane protein</topology>
    </subcellularLocation>
</comment>
<reference evidence="12" key="1">
    <citation type="submission" date="2020-05" db="EMBL/GenBank/DDBJ databases">
        <authorList>
            <person name="Chiriac C."/>
            <person name="Salcher M."/>
            <person name="Ghai R."/>
            <person name="Kavagutti S V."/>
        </authorList>
    </citation>
    <scope>NUCLEOTIDE SEQUENCE</scope>
</reference>
<feature type="transmembrane region" description="Helical" evidence="8">
    <location>
        <begin position="296"/>
        <end position="317"/>
    </location>
</feature>
<dbReference type="NCBIfam" id="TIGR00711">
    <property type="entry name" value="efflux_EmrB"/>
    <property type="match status" value="1"/>
</dbReference>
<feature type="transmembrane region" description="Helical" evidence="8">
    <location>
        <begin position="226"/>
        <end position="244"/>
    </location>
</feature>
<dbReference type="GO" id="GO:0022857">
    <property type="term" value="F:transmembrane transporter activity"/>
    <property type="evidence" value="ECO:0007669"/>
    <property type="project" value="InterPro"/>
</dbReference>
<evidence type="ECO:0000256" key="3">
    <source>
        <dbReference type="ARBA" id="ARBA00022448"/>
    </source>
</evidence>
<dbReference type="Gene3D" id="1.20.1720.10">
    <property type="entry name" value="Multidrug resistance protein D"/>
    <property type="match status" value="1"/>
</dbReference>
<keyword evidence="6 8" id="KW-1133">Transmembrane helix</keyword>
<evidence type="ECO:0000259" key="9">
    <source>
        <dbReference type="PROSITE" id="PS50850"/>
    </source>
</evidence>
<dbReference type="Gene3D" id="1.20.1250.20">
    <property type="entry name" value="MFS general substrate transporter like domains"/>
    <property type="match status" value="1"/>
</dbReference>
<accession>A0A6J6Z5I6</accession>
<feature type="transmembrane region" description="Helical" evidence="8">
    <location>
        <begin position="353"/>
        <end position="374"/>
    </location>
</feature>
<dbReference type="EMBL" id="CAEZYH010000032">
    <property type="protein sequence ID" value="CAB4719651.1"/>
    <property type="molecule type" value="Genomic_DNA"/>
</dbReference>
<keyword evidence="3" id="KW-0813">Transport</keyword>
<dbReference type="EMBL" id="CAEZZP010000147">
    <property type="protein sequence ID" value="CAB4785048.1"/>
    <property type="molecule type" value="Genomic_DNA"/>
</dbReference>
<evidence type="ECO:0000313" key="12">
    <source>
        <dbReference type="EMBL" id="CAB4815824.1"/>
    </source>
</evidence>
<evidence type="ECO:0000256" key="7">
    <source>
        <dbReference type="ARBA" id="ARBA00023136"/>
    </source>
</evidence>
<evidence type="ECO:0000256" key="2">
    <source>
        <dbReference type="ARBA" id="ARBA00008537"/>
    </source>
</evidence>
<evidence type="ECO:0000313" key="10">
    <source>
        <dbReference type="EMBL" id="CAB4719651.1"/>
    </source>
</evidence>
<dbReference type="EMBL" id="CAFAAL010000178">
    <property type="protein sequence ID" value="CAB4815824.1"/>
    <property type="molecule type" value="Genomic_DNA"/>
</dbReference>
<dbReference type="InterPro" id="IPR011701">
    <property type="entry name" value="MFS"/>
</dbReference>
<feature type="transmembrane region" description="Helical" evidence="8">
    <location>
        <begin position="48"/>
        <end position="68"/>
    </location>
</feature>
<name>A0A6J6Z5I6_9ZZZZ</name>
<feature type="transmembrane region" description="Helical" evidence="8">
    <location>
        <begin position="77"/>
        <end position="95"/>
    </location>
</feature>
<dbReference type="GO" id="GO:0005886">
    <property type="term" value="C:plasma membrane"/>
    <property type="evidence" value="ECO:0007669"/>
    <property type="project" value="UniProtKB-SubCell"/>
</dbReference>
<feature type="transmembrane region" description="Helical" evidence="8">
    <location>
        <begin position="164"/>
        <end position="183"/>
    </location>
</feature>
<protein>
    <submittedName>
        <fullName evidence="12">Unannotated protein</fullName>
    </submittedName>
</protein>
<evidence type="ECO:0000256" key="5">
    <source>
        <dbReference type="ARBA" id="ARBA00022692"/>
    </source>
</evidence>
<evidence type="ECO:0000313" key="13">
    <source>
        <dbReference type="EMBL" id="CAB5036390.1"/>
    </source>
</evidence>
<dbReference type="Pfam" id="PF07690">
    <property type="entry name" value="MFS_1"/>
    <property type="match status" value="1"/>
</dbReference>
<keyword evidence="5 8" id="KW-0812">Transmembrane</keyword>
<evidence type="ECO:0000313" key="11">
    <source>
        <dbReference type="EMBL" id="CAB4785048.1"/>
    </source>
</evidence>
<feature type="transmembrane region" description="Helical" evidence="8">
    <location>
        <begin position="195"/>
        <end position="214"/>
    </location>
</feature>
<evidence type="ECO:0000256" key="1">
    <source>
        <dbReference type="ARBA" id="ARBA00004651"/>
    </source>
</evidence>
<dbReference type="PANTHER" id="PTHR42718:SF9">
    <property type="entry name" value="MAJOR FACILITATOR SUPERFAMILY MULTIDRUG TRANSPORTER MFSC"/>
    <property type="match status" value="1"/>
</dbReference>